<gene>
    <name evidence="2" type="ORF">lacNasYZ03_17440</name>
</gene>
<keyword evidence="1" id="KW-0472">Membrane</keyword>
<evidence type="ECO:0008006" key="4">
    <source>
        <dbReference type="Google" id="ProtNLM"/>
    </source>
</evidence>
<accession>A0ABQ3WAZ5</accession>
<evidence type="ECO:0000256" key="1">
    <source>
        <dbReference type="SAM" id="Phobius"/>
    </source>
</evidence>
<feature type="transmembrane region" description="Helical" evidence="1">
    <location>
        <begin position="58"/>
        <end position="75"/>
    </location>
</feature>
<sequence length="110" mass="12651">MISMATYDNFKRKRIKEMRKGKDEGNMKQIVVKVLANTFILFILTYIVDHLTHHNSNYWNIIPISLAGLGSYELLRSDSVSDRVKKMINWITFAAGIILAAVLIYVSLME</sequence>
<dbReference type="Proteomes" id="UP000616547">
    <property type="component" value="Unassembled WGS sequence"/>
</dbReference>
<comment type="caution">
    <text evidence="2">The sequence shown here is derived from an EMBL/GenBank/DDBJ whole genome shotgun (WGS) entry which is preliminary data.</text>
</comment>
<feature type="transmembrane region" description="Helical" evidence="1">
    <location>
        <begin position="30"/>
        <end position="52"/>
    </location>
</feature>
<proteinExistence type="predicted"/>
<evidence type="ECO:0000313" key="2">
    <source>
        <dbReference type="EMBL" id="GHW02057.1"/>
    </source>
</evidence>
<dbReference type="EMBL" id="BOCI01000473">
    <property type="protein sequence ID" value="GHW02057.1"/>
    <property type="molecule type" value="Genomic_DNA"/>
</dbReference>
<evidence type="ECO:0000313" key="3">
    <source>
        <dbReference type="Proteomes" id="UP000616547"/>
    </source>
</evidence>
<keyword evidence="3" id="KW-1185">Reference proteome</keyword>
<feature type="transmembrane region" description="Helical" evidence="1">
    <location>
        <begin position="87"/>
        <end position="108"/>
    </location>
</feature>
<organism evidence="2 3">
    <name type="scientific">Lactobacillus nasalidis</name>
    <dbReference type="NCBI Taxonomy" id="2797258"/>
    <lineage>
        <taxon>Bacteria</taxon>
        <taxon>Bacillati</taxon>
        <taxon>Bacillota</taxon>
        <taxon>Bacilli</taxon>
        <taxon>Lactobacillales</taxon>
        <taxon>Lactobacillaceae</taxon>
        <taxon>Lactobacillus</taxon>
    </lineage>
</organism>
<dbReference type="RefSeq" id="WP_201330567.1">
    <property type="nucleotide sequence ID" value="NZ_BOCG01000283.1"/>
</dbReference>
<protein>
    <recommendedName>
        <fullName evidence="4">DUF3953 domain-containing protein</fullName>
    </recommendedName>
</protein>
<keyword evidence="1" id="KW-0812">Transmembrane</keyword>
<keyword evidence="1" id="KW-1133">Transmembrane helix</keyword>
<name>A0ABQ3WAZ5_9LACO</name>
<reference evidence="3" key="1">
    <citation type="submission" date="2021-01" db="EMBL/GenBank/DDBJ databases">
        <title>Draft genome sequence of Nasalis larvatus strain YZ03.</title>
        <authorList>
            <person name="Suzuki-Hashido N."/>
            <person name="Tsuchida S."/>
            <person name="Hayakawa T."/>
        </authorList>
    </citation>
    <scope>NUCLEOTIDE SEQUENCE [LARGE SCALE GENOMIC DNA]</scope>
    <source>
        <strain evidence="3">YZ03</strain>
    </source>
</reference>